<evidence type="ECO:0000256" key="8">
    <source>
        <dbReference type="ARBA" id="ARBA00039272"/>
    </source>
</evidence>
<evidence type="ECO:0000256" key="2">
    <source>
        <dbReference type="ARBA" id="ARBA00022490"/>
    </source>
</evidence>
<dbReference type="GO" id="GO:0036038">
    <property type="term" value="C:MKS complex"/>
    <property type="evidence" value="ECO:0007669"/>
    <property type="project" value="TreeGrafter"/>
</dbReference>
<reference evidence="9" key="3">
    <citation type="submission" date="2025-09" db="UniProtKB">
        <authorList>
            <consortium name="Ensembl"/>
        </authorList>
    </citation>
    <scope>IDENTIFICATION</scope>
</reference>
<dbReference type="Ensembl" id="ENSDCDT00010004157.1">
    <property type="protein sequence ID" value="ENSDCDP00010004003.1"/>
    <property type="gene ID" value="ENSDCDG00010001813.1"/>
</dbReference>
<proteinExistence type="inferred from homology"/>
<dbReference type="PANTHER" id="PTHR12968">
    <property type="entry name" value="B9 DOMAIN-CONTAINING"/>
    <property type="match status" value="1"/>
</dbReference>
<dbReference type="PANTHER" id="PTHR12968:SF2">
    <property type="entry name" value="B9 DOMAIN-CONTAINING PROTEIN 2"/>
    <property type="match status" value="1"/>
</dbReference>
<dbReference type="GO" id="GO:0060271">
    <property type="term" value="P:cilium assembly"/>
    <property type="evidence" value="ECO:0007669"/>
    <property type="project" value="TreeGrafter"/>
</dbReference>
<evidence type="ECO:0000256" key="5">
    <source>
        <dbReference type="ARBA" id="ARBA00023273"/>
    </source>
</evidence>
<organism evidence="9 10">
    <name type="scientific">Denticeps clupeoides</name>
    <name type="common">denticle herring</name>
    <dbReference type="NCBI Taxonomy" id="299321"/>
    <lineage>
        <taxon>Eukaryota</taxon>
        <taxon>Metazoa</taxon>
        <taxon>Chordata</taxon>
        <taxon>Craniata</taxon>
        <taxon>Vertebrata</taxon>
        <taxon>Euteleostomi</taxon>
        <taxon>Actinopterygii</taxon>
        <taxon>Neopterygii</taxon>
        <taxon>Teleostei</taxon>
        <taxon>Clupei</taxon>
        <taxon>Clupeiformes</taxon>
        <taxon>Denticipitoidei</taxon>
        <taxon>Denticipitidae</taxon>
        <taxon>Denticeps</taxon>
    </lineage>
</organism>
<dbReference type="PROSITE" id="PS51381">
    <property type="entry name" value="C2_B9"/>
    <property type="match status" value="1"/>
</dbReference>
<dbReference type="GeneTree" id="ENSGT00940000171855"/>
<dbReference type="AlphaFoldDB" id="A0AAY4A417"/>
<keyword evidence="3" id="KW-0970">Cilium biogenesis/degradation</keyword>
<name>A0AAY4A417_9TELE</name>
<reference evidence="9" key="2">
    <citation type="submission" date="2025-08" db="UniProtKB">
        <authorList>
            <consortium name="Ensembl"/>
        </authorList>
    </citation>
    <scope>IDENTIFICATION</scope>
</reference>
<comment type="similarity">
    <text evidence="7">Belongs to the B9D family.</text>
</comment>
<dbReference type="InterPro" id="IPR010796">
    <property type="entry name" value="C2_B9-type_dom"/>
</dbReference>
<dbReference type="Proteomes" id="UP000694580">
    <property type="component" value="Chromosome 6"/>
</dbReference>
<comment type="function">
    <text evidence="6">Component of the tectonic-like complex, a complex localized at the transition zone of primary cilia and acting as a barrier that prevents diffusion of transmembrane proteins between the cilia and plasma membranes.</text>
</comment>
<keyword evidence="2" id="KW-0963">Cytoplasm</keyword>
<evidence type="ECO:0000313" key="10">
    <source>
        <dbReference type="Proteomes" id="UP000694580"/>
    </source>
</evidence>
<accession>A0AAY4A417</accession>
<evidence type="ECO:0000256" key="1">
    <source>
        <dbReference type="ARBA" id="ARBA00004120"/>
    </source>
</evidence>
<protein>
    <recommendedName>
        <fullName evidence="8">B9 domain-containing protein 2</fullName>
    </recommendedName>
</protein>
<dbReference type="Pfam" id="PF07162">
    <property type="entry name" value="B9-C2"/>
    <property type="match status" value="1"/>
</dbReference>
<evidence type="ECO:0000256" key="7">
    <source>
        <dbReference type="ARBA" id="ARBA00038411"/>
    </source>
</evidence>
<evidence type="ECO:0000256" key="6">
    <source>
        <dbReference type="ARBA" id="ARBA00037672"/>
    </source>
</evidence>
<evidence type="ECO:0000313" key="9">
    <source>
        <dbReference type="Ensembl" id="ENSDCDP00010004003.1"/>
    </source>
</evidence>
<comment type="subcellular location">
    <subcellularLocation>
        <location evidence="1">Cytoplasm</location>
        <location evidence="1">Cytoskeleton</location>
        <location evidence="1">Cilium basal body</location>
    </subcellularLocation>
</comment>
<reference evidence="9 10" key="1">
    <citation type="submission" date="2020-06" db="EMBL/GenBank/DDBJ databases">
        <authorList>
            <consortium name="Wellcome Sanger Institute Data Sharing"/>
        </authorList>
    </citation>
    <scope>NUCLEOTIDE SEQUENCE [LARGE SCALE GENOMIC DNA]</scope>
</reference>
<sequence length="112" mass="12117">MAELHIIGQILATCGFPHNSAFCKWGIHAGGAWRLLSGLREGQTQIDAPQGGKMASWTHPIDHHHRTSSQSHNKISPGCAVSVCAAGRGGERPIHSLLWTALFEVTSSVYMF</sequence>
<keyword evidence="4" id="KW-0206">Cytoskeleton</keyword>
<evidence type="ECO:0000256" key="3">
    <source>
        <dbReference type="ARBA" id="ARBA00022794"/>
    </source>
</evidence>
<keyword evidence="5" id="KW-0966">Cell projection</keyword>
<evidence type="ECO:0000256" key="4">
    <source>
        <dbReference type="ARBA" id="ARBA00023212"/>
    </source>
</evidence>
<keyword evidence="10" id="KW-1185">Reference proteome</keyword>